<gene>
    <name evidence="1" type="ORF">ACFP9W_04745</name>
</gene>
<dbReference type="Proteomes" id="UP001596230">
    <property type="component" value="Unassembled WGS sequence"/>
</dbReference>
<reference evidence="2" key="1">
    <citation type="journal article" date="2019" name="Int. J. Syst. Evol. Microbiol.">
        <title>The Global Catalogue of Microorganisms (GCM) 10K type strain sequencing project: providing services to taxonomists for standard genome sequencing and annotation.</title>
        <authorList>
            <consortium name="The Broad Institute Genomics Platform"/>
            <consortium name="The Broad Institute Genome Sequencing Center for Infectious Disease"/>
            <person name="Wu L."/>
            <person name="Ma J."/>
        </authorList>
    </citation>
    <scope>NUCLEOTIDE SEQUENCE [LARGE SCALE GENOMIC DNA]</scope>
    <source>
        <strain evidence="2">CGMCC 1.18518</strain>
    </source>
</reference>
<dbReference type="EMBL" id="JBHSUB010000006">
    <property type="protein sequence ID" value="MFC6377401.1"/>
    <property type="molecule type" value="Genomic_DNA"/>
</dbReference>
<evidence type="ECO:0000313" key="2">
    <source>
        <dbReference type="Proteomes" id="UP001596230"/>
    </source>
</evidence>
<accession>A0ABW1VXI5</accession>
<sequence>MSPRRWLVRVSSLNQQLQQLASEQRWPEMETLVREYQQLAMHCPVTDNNGDTISPGEQQVLLQAHEALTRLIADARHTTGLNVRETWQQQRVAKAYFSV</sequence>
<evidence type="ECO:0000313" key="1">
    <source>
        <dbReference type="EMBL" id="MFC6377401.1"/>
    </source>
</evidence>
<keyword evidence="2" id="KW-1185">Reference proteome</keyword>
<dbReference type="RefSeq" id="WP_212712492.1">
    <property type="nucleotide sequence ID" value="NZ_JBHSUB010000006.1"/>
</dbReference>
<name>A0ABW1VXI5_9GAMM</name>
<comment type="caution">
    <text evidence="1">The sequence shown here is derived from an EMBL/GenBank/DDBJ whole genome shotgun (WGS) entry which is preliminary data.</text>
</comment>
<protein>
    <recommendedName>
        <fullName evidence="3">Flagellar protein FliT</fullName>
    </recommendedName>
</protein>
<organism evidence="1 2">
    <name type="scientific">Tatumella terrea</name>
    <dbReference type="NCBI Taxonomy" id="419007"/>
    <lineage>
        <taxon>Bacteria</taxon>
        <taxon>Pseudomonadati</taxon>
        <taxon>Pseudomonadota</taxon>
        <taxon>Gammaproteobacteria</taxon>
        <taxon>Enterobacterales</taxon>
        <taxon>Erwiniaceae</taxon>
        <taxon>Tatumella</taxon>
    </lineage>
</organism>
<evidence type="ECO:0008006" key="3">
    <source>
        <dbReference type="Google" id="ProtNLM"/>
    </source>
</evidence>
<proteinExistence type="predicted"/>